<dbReference type="Gene3D" id="2.160.20.10">
    <property type="entry name" value="Single-stranded right-handed beta-helix, Pectin lyase-like"/>
    <property type="match status" value="1"/>
</dbReference>
<dbReference type="EMBL" id="JAQQPO010000025">
    <property type="protein sequence ID" value="MDC7960349.1"/>
    <property type="molecule type" value="Genomic_DNA"/>
</dbReference>
<gene>
    <name evidence="7" type="ORF">DYI28_08585</name>
    <name evidence="5" type="ORF">F3B85_17305</name>
    <name evidence="6" type="ORF">PQ628_19305</name>
</gene>
<dbReference type="AlphaFoldDB" id="A0A413V4W1"/>
<evidence type="ECO:0000256" key="3">
    <source>
        <dbReference type="ARBA" id="ARBA00023295"/>
    </source>
</evidence>
<dbReference type="GO" id="GO:0005975">
    <property type="term" value="P:carbohydrate metabolic process"/>
    <property type="evidence" value="ECO:0007669"/>
    <property type="project" value="InterPro"/>
</dbReference>
<evidence type="ECO:0000256" key="2">
    <source>
        <dbReference type="ARBA" id="ARBA00022801"/>
    </source>
</evidence>
<name>A0A413V4W1_BACOV</name>
<dbReference type="EMBL" id="VWGP01000013">
    <property type="protein sequence ID" value="KAA4533110.1"/>
    <property type="molecule type" value="Genomic_DNA"/>
</dbReference>
<evidence type="ECO:0000313" key="6">
    <source>
        <dbReference type="EMBL" id="MDC7960349.1"/>
    </source>
</evidence>
<reference evidence="7" key="4">
    <citation type="submission" date="2019-07" db="EMBL/GenBank/DDBJ databases">
        <authorList>
            <person name="Ross B.D."/>
            <person name="Verster A.J."/>
            <person name="Radey M.C."/>
            <person name="Schmidtke D.T."/>
            <person name="Pope C.E."/>
            <person name="Hoffman L.R."/>
            <person name="Hajjar A."/>
            <person name="Peterson S.B."/>
            <person name="Borenstein E."/>
            <person name="Mougous J.D."/>
        </authorList>
    </citation>
    <scope>NUCLEOTIDE SEQUENCE</scope>
    <source>
        <strain evidence="7">3725 D1 iv</strain>
    </source>
</reference>
<dbReference type="InterPro" id="IPR011050">
    <property type="entry name" value="Pectin_lyase_fold/virulence"/>
</dbReference>
<dbReference type="PANTHER" id="PTHR31339:SF9">
    <property type="entry name" value="PLASMIN AND FIBRONECTIN-BINDING PROTEIN A"/>
    <property type="match status" value="1"/>
</dbReference>
<evidence type="ECO:0000313" key="8">
    <source>
        <dbReference type="Proteomes" id="UP000318823"/>
    </source>
</evidence>
<reference evidence="8" key="1">
    <citation type="journal article" date="2018" name="J. Anim. Genet.">
        <title>Acquired interbacterial defense systems protect against interspecies antagonism in the human gut microbiome.</title>
        <authorList>
            <person name="Ross B.D."/>
            <person name="Verster A.J."/>
            <person name="Radey M.C."/>
            <person name="Schmidtke D.T."/>
            <person name="Pope C.E."/>
            <person name="Hoffman L.R."/>
            <person name="Hajjar A."/>
            <person name="Peterson S.B."/>
            <person name="Borenstein E."/>
            <person name="Mougous J."/>
        </authorList>
    </citation>
    <scope>NUCLEOTIDE SEQUENCE [LARGE SCALE GENOMIC DNA]</scope>
    <source>
        <strain evidence="8">3725 D1 iv</strain>
    </source>
</reference>
<dbReference type="PANTHER" id="PTHR31339">
    <property type="entry name" value="PECTIN LYASE-RELATED"/>
    <property type="match status" value="1"/>
</dbReference>
<comment type="similarity">
    <text evidence="1 4">Belongs to the glycosyl hydrolase 28 family.</text>
</comment>
<accession>A0A413V4W1</accession>
<evidence type="ECO:0000313" key="9">
    <source>
        <dbReference type="Proteomes" id="UP000478493"/>
    </source>
</evidence>
<dbReference type="GO" id="GO:0004650">
    <property type="term" value="F:polygalacturonase activity"/>
    <property type="evidence" value="ECO:0007669"/>
    <property type="project" value="InterPro"/>
</dbReference>
<evidence type="ECO:0000256" key="4">
    <source>
        <dbReference type="RuleBase" id="RU361169"/>
    </source>
</evidence>
<reference evidence="6" key="5">
    <citation type="submission" date="2022-10" db="EMBL/GenBank/DDBJ databases">
        <title>Human gut microbiome strain richness.</title>
        <authorList>
            <person name="Chen-Liaw A."/>
        </authorList>
    </citation>
    <scope>NUCLEOTIDE SEQUENCE</scope>
    <source>
        <strain evidence="6">RTP21484st1_H8_RTP21484_190118</strain>
    </source>
</reference>
<organism evidence="5 9">
    <name type="scientific">Bacteroides ovatus</name>
    <dbReference type="NCBI Taxonomy" id="28116"/>
    <lineage>
        <taxon>Bacteria</taxon>
        <taxon>Pseudomonadati</taxon>
        <taxon>Bacteroidota</taxon>
        <taxon>Bacteroidia</taxon>
        <taxon>Bacteroidales</taxon>
        <taxon>Bacteroidaceae</taxon>
        <taxon>Bacteroides</taxon>
    </lineage>
</organism>
<reference evidence="7" key="2">
    <citation type="journal article" date="2018" name="Nature">
        <title>Human gut bacteria contain acquired interbacterial defence systems.</title>
        <authorList>
            <person name="Ross B.D."/>
            <person name="Verster A.J."/>
            <person name="Radey M.C."/>
            <person name="Schmidtke D.T."/>
            <person name="Pope C.E."/>
            <person name="Hoffman L.R."/>
            <person name="Hajjar A."/>
            <person name="Peterson S.B."/>
            <person name="Borenstein E."/>
            <person name="Mougous J."/>
        </authorList>
    </citation>
    <scope>NUCLEOTIDE SEQUENCE</scope>
    <source>
        <strain evidence="7">3725 D1 iv</strain>
    </source>
</reference>
<dbReference type="Pfam" id="PF00295">
    <property type="entry name" value="Glyco_hydro_28"/>
    <property type="match status" value="1"/>
</dbReference>
<evidence type="ECO:0000256" key="1">
    <source>
        <dbReference type="ARBA" id="ARBA00008834"/>
    </source>
</evidence>
<dbReference type="SUPFAM" id="SSF51126">
    <property type="entry name" value="Pectin lyase-like"/>
    <property type="match status" value="1"/>
</dbReference>
<keyword evidence="3 4" id="KW-0326">Glycosidase</keyword>
<evidence type="ECO:0000313" key="7">
    <source>
        <dbReference type="EMBL" id="QDM08773.1"/>
    </source>
</evidence>
<protein>
    <submittedName>
        <fullName evidence="5">Glycoside hydrolase family 28 protein</fullName>
    </submittedName>
</protein>
<reference evidence="5 9" key="3">
    <citation type="journal article" date="2019" name="Nat. Med.">
        <title>A library of human gut bacterial isolates paired with longitudinal multiomics data enables mechanistic microbiome research.</title>
        <authorList>
            <person name="Poyet M."/>
            <person name="Groussin M."/>
            <person name="Gibbons S.M."/>
            <person name="Avila-Pacheco J."/>
            <person name="Jiang X."/>
            <person name="Kearney S.M."/>
            <person name="Perrotta A.R."/>
            <person name="Berdy B."/>
            <person name="Zhao S."/>
            <person name="Lieberman T.D."/>
            <person name="Swanson P.K."/>
            <person name="Smith M."/>
            <person name="Roesemann S."/>
            <person name="Alexander J.E."/>
            <person name="Rich S.A."/>
            <person name="Livny J."/>
            <person name="Vlamakis H."/>
            <person name="Clish C."/>
            <person name="Bullock K."/>
            <person name="Deik A."/>
            <person name="Scott J."/>
            <person name="Pierce K.A."/>
            <person name="Xavier R.J."/>
            <person name="Alm E.J."/>
        </authorList>
    </citation>
    <scope>NUCLEOTIDE SEQUENCE [LARGE SCALE GENOMIC DNA]</scope>
    <source>
        <strain evidence="5 9">BIOML-A41</strain>
    </source>
</reference>
<proteinExistence type="inferred from homology"/>
<dbReference type="InterPro" id="IPR000743">
    <property type="entry name" value="Glyco_hydro_28"/>
</dbReference>
<dbReference type="GeneID" id="99752820"/>
<keyword evidence="2 4" id="KW-0378">Hydrolase</keyword>
<dbReference type="EMBL" id="CP041395">
    <property type="protein sequence ID" value="QDM08773.1"/>
    <property type="molecule type" value="Genomic_DNA"/>
</dbReference>
<dbReference type="InterPro" id="IPR012334">
    <property type="entry name" value="Pectin_lyas_fold"/>
</dbReference>
<dbReference type="InterPro" id="IPR051801">
    <property type="entry name" value="GH28_Enzymes"/>
</dbReference>
<dbReference type="Proteomes" id="UP000318823">
    <property type="component" value="Chromosome"/>
</dbReference>
<dbReference type="Proteomes" id="UP000478493">
    <property type="component" value="Unassembled WGS sequence"/>
</dbReference>
<dbReference type="RefSeq" id="WP_005831634.1">
    <property type="nucleotide sequence ID" value="NZ_CACRTD010000049.1"/>
</dbReference>
<dbReference type="Proteomes" id="UP001215078">
    <property type="component" value="Unassembled WGS sequence"/>
</dbReference>
<evidence type="ECO:0000313" key="5">
    <source>
        <dbReference type="EMBL" id="KAA4533110.1"/>
    </source>
</evidence>
<sequence>MTTLKDLFAGLLLVIFFPICSWAEGVKLQPVEVEAPFPMDSVFLCIFPQRDFLITKYGAKAGGKKLNTKAIAKAITACHLVGGGRVVIPKGEWLTGPIHLKSNINLYMEEGAVLRFTDTPSDYLPAVMTSWEGMECYNYSPLIYASDCENIAITGKGVLAPKMDTWRIWFARPQAHMEALRKLYTMASTDVPVEERQMAVGENNLRPHLIHLNRCRNVLLDGFKIRESPFWTIHLYMCKGGIVRGLDVKANGHNNDGIDLEMSRNFLIENCKFDQGDDAVVIKSGRNRDAWRLGTPCENIVVRNCQVMEGHTLLGIGSELSGGVRNVYMHHCDVPASVHCLFFIKTNRRRGGIVENIYLEDVTCKDTEYLVGLDMDILYQWRELVPTYEERLTRIEGIHVKDIRCGSADFVYELCGDERLPPKDITIRNIVVDNSKGVPNQSHHITGLTLDSICYSHIRPDMVTKPRKRWR</sequence>